<proteinExistence type="predicted"/>
<dbReference type="Proteomes" id="UP001595818">
    <property type="component" value="Unassembled WGS sequence"/>
</dbReference>
<evidence type="ECO:0000259" key="1">
    <source>
        <dbReference type="Pfam" id="PF01370"/>
    </source>
</evidence>
<comment type="caution">
    <text evidence="2">The sequence shown here is derived from an EMBL/GenBank/DDBJ whole genome shotgun (WGS) entry which is preliminary data.</text>
</comment>
<dbReference type="InterPro" id="IPR001509">
    <property type="entry name" value="Epimerase_deHydtase"/>
</dbReference>
<dbReference type="PANTHER" id="PTHR48079:SF6">
    <property type="entry name" value="NAD(P)-BINDING DOMAIN-CONTAINING PROTEIN-RELATED"/>
    <property type="match status" value="1"/>
</dbReference>
<name>A0ABV9SVT8_9BACT</name>
<sequence length="328" mass="37010">MKIIITGVTGLLGSYLARAFRDKGELFGLKRPTSDQRLLGELADQITWYEGDINDLSLLEEAFRDKDLVIHAAGLVSFDEKDNEKLLMTNTQGTTNVVNAMLSSGGGHLVYISSVAALGRDHEHVRLNENSKWSNSELNTPYAISKHLAELEVWRGSQEGLNVMVFNPSVLLGKISDVRSSAGIYKYVLEGNKYYPKGSINYVDIRDAVEIMSCLVKKGRWNERYIINKECISYKLFFEKMAEVFGKKAPSKPLNGMMSSLAVGWVKLYNLFGSRPIALNRQMLQLAQLKISYDNQKIQQILDHRFIPVTDTFRWAIAGSDEGYLWNP</sequence>
<reference evidence="3" key="1">
    <citation type="journal article" date="2019" name="Int. J. Syst. Evol. Microbiol.">
        <title>The Global Catalogue of Microorganisms (GCM) 10K type strain sequencing project: providing services to taxonomists for standard genome sequencing and annotation.</title>
        <authorList>
            <consortium name="The Broad Institute Genomics Platform"/>
            <consortium name="The Broad Institute Genome Sequencing Center for Infectious Disease"/>
            <person name="Wu L."/>
            <person name="Ma J."/>
        </authorList>
    </citation>
    <scope>NUCLEOTIDE SEQUENCE [LARGE SCALE GENOMIC DNA]</scope>
    <source>
        <strain evidence="3">CGMCC 4.7466</strain>
    </source>
</reference>
<dbReference type="EMBL" id="JBHSJJ010000001">
    <property type="protein sequence ID" value="MFC4870487.1"/>
    <property type="molecule type" value="Genomic_DNA"/>
</dbReference>
<feature type="domain" description="NAD-dependent epimerase/dehydratase" evidence="1">
    <location>
        <begin position="3"/>
        <end position="225"/>
    </location>
</feature>
<protein>
    <submittedName>
        <fullName evidence="2">NAD-dependent epimerase/dehydratase family protein</fullName>
    </submittedName>
</protein>
<evidence type="ECO:0000313" key="2">
    <source>
        <dbReference type="EMBL" id="MFC4870487.1"/>
    </source>
</evidence>
<dbReference type="PANTHER" id="PTHR48079">
    <property type="entry name" value="PROTEIN YEEZ"/>
    <property type="match status" value="1"/>
</dbReference>
<dbReference type="SUPFAM" id="SSF51735">
    <property type="entry name" value="NAD(P)-binding Rossmann-fold domains"/>
    <property type="match status" value="1"/>
</dbReference>
<organism evidence="2 3">
    <name type="scientific">Negadavirga shengliensis</name>
    <dbReference type="NCBI Taxonomy" id="1389218"/>
    <lineage>
        <taxon>Bacteria</taxon>
        <taxon>Pseudomonadati</taxon>
        <taxon>Bacteroidota</taxon>
        <taxon>Cytophagia</taxon>
        <taxon>Cytophagales</taxon>
        <taxon>Cyclobacteriaceae</taxon>
        <taxon>Negadavirga</taxon>
    </lineage>
</organism>
<dbReference type="Pfam" id="PF01370">
    <property type="entry name" value="Epimerase"/>
    <property type="match status" value="1"/>
</dbReference>
<dbReference type="InterPro" id="IPR036291">
    <property type="entry name" value="NAD(P)-bd_dom_sf"/>
</dbReference>
<gene>
    <name evidence="2" type="ORF">ACFPFU_02230</name>
</gene>
<accession>A0ABV9SVT8</accession>
<evidence type="ECO:0000313" key="3">
    <source>
        <dbReference type="Proteomes" id="UP001595818"/>
    </source>
</evidence>
<keyword evidence="3" id="KW-1185">Reference proteome</keyword>
<dbReference type="InterPro" id="IPR051783">
    <property type="entry name" value="NAD(P)-dependent_oxidoreduct"/>
</dbReference>
<dbReference type="RefSeq" id="WP_377061068.1">
    <property type="nucleotide sequence ID" value="NZ_JBHSJJ010000001.1"/>
</dbReference>
<dbReference type="Gene3D" id="3.40.50.720">
    <property type="entry name" value="NAD(P)-binding Rossmann-like Domain"/>
    <property type="match status" value="1"/>
</dbReference>